<organism evidence="1 2">
    <name type="scientific">Dovyalis caffra</name>
    <dbReference type="NCBI Taxonomy" id="77055"/>
    <lineage>
        <taxon>Eukaryota</taxon>
        <taxon>Viridiplantae</taxon>
        <taxon>Streptophyta</taxon>
        <taxon>Embryophyta</taxon>
        <taxon>Tracheophyta</taxon>
        <taxon>Spermatophyta</taxon>
        <taxon>Magnoliopsida</taxon>
        <taxon>eudicotyledons</taxon>
        <taxon>Gunneridae</taxon>
        <taxon>Pentapetalae</taxon>
        <taxon>rosids</taxon>
        <taxon>fabids</taxon>
        <taxon>Malpighiales</taxon>
        <taxon>Salicaceae</taxon>
        <taxon>Flacourtieae</taxon>
        <taxon>Dovyalis</taxon>
    </lineage>
</organism>
<dbReference type="EMBL" id="CAWUPB010000058">
    <property type="protein sequence ID" value="CAK7323068.1"/>
    <property type="molecule type" value="Genomic_DNA"/>
</dbReference>
<gene>
    <name evidence="1" type="ORF">DCAF_LOCUS684</name>
</gene>
<evidence type="ECO:0000313" key="2">
    <source>
        <dbReference type="Proteomes" id="UP001314170"/>
    </source>
</evidence>
<evidence type="ECO:0000313" key="1">
    <source>
        <dbReference type="EMBL" id="CAK7323068.1"/>
    </source>
</evidence>
<dbReference type="Proteomes" id="UP001314170">
    <property type="component" value="Unassembled WGS sequence"/>
</dbReference>
<proteinExistence type="predicted"/>
<evidence type="ECO:0008006" key="3">
    <source>
        <dbReference type="Google" id="ProtNLM"/>
    </source>
</evidence>
<name>A0AAV1QNB2_9ROSI</name>
<protein>
    <recommendedName>
        <fullName evidence="3">Ribosomal protein L20</fullName>
    </recommendedName>
</protein>
<reference evidence="1 2" key="1">
    <citation type="submission" date="2024-01" db="EMBL/GenBank/DDBJ databases">
        <authorList>
            <person name="Waweru B."/>
        </authorList>
    </citation>
    <scope>NUCLEOTIDE SEQUENCE [LARGE SCALE GENOMIC DNA]</scope>
</reference>
<dbReference type="AlphaFoldDB" id="A0AAV1QNB2"/>
<accession>A0AAV1QNB2</accession>
<keyword evidence="2" id="KW-1185">Reference proteome</keyword>
<sequence length="80" mass="9530">MAINACLTIYRKWKRKAYKSTVEKEGIHFGFNTKSTSLESIRHNAMEVRNEVTFSTFLLRDHLRDKDLRFPLRVNSVRTR</sequence>
<comment type="caution">
    <text evidence="1">The sequence shown here is derived from an EMBL/GenBank/DDBJ whole genome shotgun (WGS) entry which is preliminary data.</text>
</comment>